<sequence length="449" mass="48638">MNTFIQVAENLACAAFLGSDSLAIIGNGAQHNFKIGSLDASGFSIDLIHRDSPKSPFYNASESLFDPIHLSNSRVHHFISSTSATTHKDMSSTVVPNSHKGLYLMSISLGTPPLEMLAVADTGSDLIWTLCLPCESCHEQVAPLFDPSKSSTYRDLSCNSSMCREVDNLGCSRNRTCNYQIFYGDGSYSTGVLSAETLVINSSGRGSLNFPNITFGCGYDNRGLDNLPTGVVGLGRGPLSFISQLGSSIGNKFAYCLVPYEQNKSSRMDFGDNAVVSGNGTVYTPLIPTIHTSPSKRLVQEIRTSLFRTLMKMVKMATPSSSTRARLSPTFLATEAYRNLSSILKGAIDLQPVPDPSNIGLDLCYEFGKDFKVPPITFRFGGAEIVLGSMNTLIQVNESVSCFAFSGSDSIPIIGNIVQQDFKIGYDLNNMKHRSHPPRLTSLSILQPI</sequence>
<dbReference type="STRING" id="337451.A0A3S3NJT9"/>
<dbReference type="InterPro" id="IPR033121">
    <property type="entry name" value="PEPTIDASE_A1"/>
</dbReference>
<dbReference type="PROSITE" id="PS51767">
    <property type="entry name" value="PEPTIDASE_A1"/>
    <property type="match status" value="1"/>
</dbReference>
<dbReference type="FunFam" id="2.40.70.10:FF:000016">
    <property type="entry name" value="Probable aspartic protease At2g35615"/>
    <property type="match status" value="1"/>
</dbReference>
<dbReference type="InterPro" id="IPR034161">
    <property type="entry name" value="Pepsin-like_plant"/>
</dbReference>
<keyword evidence="4" id="KW-0064">Aspartyl protease</keyword>
<dbReference type="PANTHER" id="PTHR47967">
    <property type="entry name" value="OS07G0603500 PROTEIN-RELATED"/>
    <property type="match status" value="1"/>
</dbReference>
<dbReference type="Pfam" id="PF14543">
    <property type="entry name" value="TAXi_N"/>
    <property type="match status" value="1"/>
</dbReference>
<keyword evidence="3" id="KW-0732">Signal</keyword>
<evidence type="ECO:0000259" key="7">
    <source>
        <dbReference type="PROSITE" id="PS51767"/>
    </source>
</evidence>
<dbReference type="GO" id="GO:0005576">
    <property type="term" value="C:extracellular region"/>
    <property type="evidence" value="ECO:0007669"/>
    <property type="project" value="TreeGrafter"/>
</dbReference>
<dbReference type="PANTHER" id="PTHR47967:SF128">
    <property type="entry name" value="ASPARTIC PROTEINASE CDR1-LIKE"/>
    <property type="match status" value="1"/>
</dbReference>
<dbReference type="SUPFAM" id="SSF50630">
    <property type="entry name" value="Acid proteases"/>
    <property type="match status" value="1"/>
</dbReference>
<dbReference type="InterPro" id="IPR032861">
    <property type="entry name" value="TAXi_N"/>
</dbReference>
<keyword evidence="2" id="KW-0645">Protease</keyword>
<dbReference type="CDD" id="cd05476">
    <property type="entry name" value="pepsin_A_like_plant"/>
    <property type="match status" value="1"/>
</dbReference>
<keyword evidence="6" id="KW-0325">Glycoprotein</keyword>
<dbReference type="OrthoDB" id="2747330at2759"/>
<dbReference type="GO" id="GO:0006508">
    <property type="term" value="P:proteolysis"/>
    <property type="evidence" value="ECO:0007669"/>
    <property type="project" value="UniProtKB-KW"/>
</dbReference>
<evidence type="ECO:0000313" key="9">
    <source>
        <dbReference type="Proteomes" id="UP000283530"/>
    </source>
</evidence>
<dbReference type="InterPro" id="IPR032799">
    <property type="entry name" value="TAXi_C"/>
</dbReference>
<feature type="domain" description="Peptidase A1" evidence="7">
    <location>
        <begin position="103"/>
        <end position="436"/>
    </location>
</feature>
<gene>
    <name evidence="8" type="ORF">CKAN_00978200</name>
</gene>
<dbReference type="Proteomes" id="UP000283530">
    <property type="component" value="Unassembled WGS sequence"/>
</dbReference>
<dbReference type="Pfam" id="PF14541">
    <property type="entry name" value="TAXi_C"/>
    <property type="match status" value="1"/>
</dbReference>
<dbReference type="EMBL" id="QPKB01000003">
    <property type="protein sequence ID" value="RWR81114.1"/>
    <property type="molecule type" value="Genomic_DNA"/>
</dbReference>
<evidence type="ECO:0000256" key="1">
    <source>
        <dbReference type="ARBA" id="ARBA00007447"/>
    </source>
</evidence>
<accession>A0A3S3NJT9</accession>
<evidence type="ECO:0000256" key="3">
    <source>
        <dbReference type="ARBA" id="ARBA00022729"/>
    </source>
</evidence>
<protein>
    <submittedName>
        <fullName evidence="8">Aspartic proteinase CDR1-like protein</fullName>
    </submittedName>
</protein>
<dbReference type="InterPro" id="IPR051708">
    <property type="entry name" value="Plant_Aspart_Prot_A1"/>
</dbReference>
<dbReference type="Gene3D" id="2.40.70.10">
    <property type="entry name" value="Acid Proteases"/>
    <property type="match status" value="2"/>
</dbReference>
<organism evidence="8 9">
    <name type="scientific">Cinnamomum micranthum f. kanehirae</name>
    <dbReference type="NCBI Taxonomy" id="337451"/>
    <lineage>
        <taxon>Eukaryota</taxon>
        <taxon>Viridiplantae</taxon>
        <taxon>Streptophyta</taxon>
        <taxon>Embryophyta</taxon>
        <taxon>Tracheophyta</taxon>
        <taxon>Spermatophyta</taxon>
        <taxon>Magnoliopsida</taxon>
        <taxon>Magnoliidae</taxon>
        <taxon>Laurales</taxon>
        <taxon>Lauraceae</taxon>
        <taxon>Cinnamomum</taxon>
    </lineage>
</organism>
<dbReference type="AlphaFoldDB" id="A0A3S3NJT9"/>
<evidence type="ECO:0000256" key="4">
    <source>
        <dbReference type="ARBA" id="ARBA00022750"/>
    </source>
</evidence>
<comment type="similarity">
    <text evidence="1">Belongs to the peptidase A1 family.</text>
</comment>
<evidence type="ECO:0000256" key="2">
    <source>
        <dbReference type="ARBA" id="ARBA00022670"/>
    </source>
</evidence>
<evidence type="ECO:0000256" key="6">
    <source>
        <dbReference type="ARBA" id="ARBA00023180"/>
    </source>
</evidence>
<dbReference type="InterPro" id="IPR021109">
    <property type="entry name" value="Peptidase_aspartic_dom_sf"/>
</dbReference>
<keyword evidence="9" id="KW-1185">Reference proteome</keyword>
<reference evidence="8 9" key="1">
    <citation type="journal article" date="2019" name="Nat. Plants">
        <title>Stout camphor tree genome fills gaps in understanding of flowering plant genome evolution.</title>
        <authorList>
            <person name="Chaw S.M."/>
            <person name="Liu Y.C."/>
            <person name="Wu Y.W."/>
            <person name="Wang H.Y."/>
            <person name="Lin C.I."/>
            <person name="Wu C.S."/>
            <person name="Ke H.M."/>
            <person name="Chang L.Y."/>
            <person name="Hsu C.Y."/>
            <person name="Yang H.T."/>
            <person name="Sudianto E."/>
            <person name="Hsu M.H."/>
            <person name="Wu K.P."/>
            <person name="Wang L.N."/>
            <person name="Leebens-Mack J.H."/>
            <person name="Tsai I.J."/>
        </authorList>
    </citation>
    <scope>NUCLEOTIDE SEQUENCE [LARGE SCALE GENOMIC DNA]</scope>
    <source>
        <strain evidence="9">cv. Chaw 1501</strain>
        <tissue evidence="8">Young leaves</tissue>
    </source>
</reference>
<evidence type="ECO:0000256" key="5">
    <source>
        <dbReference type="ARBA" id="ARBA00022801"/>
    </source>
</evidence>
<proteinExistence type="inferred from homology"/>
<evidence type="ECO:0000313" key="8">
    <source>
        <dbReference type="EMBL" id="RWR81114.1"/>
    </source>
</evidence>
<keyword evidence="5" id="KW-0378">Hydrolase</keyword>
<comment type="caution">
    <text evidence="8">The sequence shown here is derived from an EMBL/GenBank/DDBJ whole genome shotgun (WGS) entry which is preliminary data.</text>
</comment>
<name>A0A3S3NJT9_9MAGN</name>
<dbReference type="GO" id="GO:0004190">
    <property type="term" value="F:aspartic-type endopeptidase activity"/>
    <property type="evidence" value="ECO:0007669"/>
    <property type="project" value="UniProtKB-KW"/>
</dbReference>